<dbReference type="EMBL" id="RQZC01000012">
    <property type="protein sequence ID" value="RRD29001.1"/>
    <property type="molecule type" value="Genomic_DNA"/>
</dbReference>
<dbReference type="OrthoDB" id="4549550at2"/>
<feature type="region of interest" description="Disordered" evidence="1">
    <location>
        <begin position="191"/>
        <end position="210"/>
    </location>
</feature>
<comment type="caution">
    <text evidence="2">The sequence shown here is derived from an EMBL/GenBank/DDBJ whole genome shotgun (WGS) entry which is preliminary data.</text>
</comment>
<evidence type="ECO:0000256" key="1">
    <source>
        <dbReference type="SAM" id="MobiDB-lite"/>
    </source>
</evidence>
<dbReference type="AlphaFoldDB" id="A0A3P1V4G6"/>
<organism evidence="2 3">
    <name type="scientific">Actinomyces bowdenii</name>
    <dbReference type="NCBI Taxonomy" id="131109"/>
    <lineage>
        <taxon>Bacteria</taxon>
        <taxon>Bacillati</taxon>
        <taxon>Actinomycetota</taxon>
        <taxon>Actinomycetes</taxon>
        <taxon>Actinomycetales</taxon>
        <taxon>Actinomycetaceae</taxon>
        <taxon>Actinomyces</taxon>
    </lineage>
</organism>
<dbReference type="Pfam" id="PF20373">
    <property type="entry name" value="DUF6668"/>
    <property type="match status" value="1"/>
</dbReference>
<dbReference type="InterPro" id="IPR046609">
    <property type="entry name" value="DUF6668"/>
</dbReference>
<evidence type="ECO:0000313" key="2">
    <source>
        <dbReference type="EMBL" id="RRD29001.1"/>
    </source>
</evidence>
<accession>A0A3P1V4G6</accession>
<name>A0A3P1V4G6_9ACTO</name>
<reference evidence="2 3" key="1">
    <citation type="submission" date="2018-11" db="EMBL/GenBank/DDBJ databases">
        <title>Genomes From Bacteria Associated with the Canine Oral Cavity: a Test Case for Automated Genome-Based Taxonomic Assignment.</title>
        <authorList>
            <person name="Coil D.A."/>
            <person name="Jospin G."/>
            <person name="Darling A.E."/>
            <person name="Wallis C."/>
            <person name="Davis I.J."/>
            <person name="Harris S."/>
            <person name="Eisen J.A."/>
            <person name="Holcombe L.J."/>
            <person name="O'Flynn C."/>
        </authorList>
    </citation>
    <scope>NUCLEOTIDE SEQUENCE [LARGE SCALE GENOMIC DNA]</scope>
    <source>
        <strain evidence="2 3">OH5050</strain>
    </source>
</reference>
<sequence length="210" mass="22252">MKEPVPVTTNPWVTRRPASLPTPPPSQPPLCPLTGPGAPQPGIDQPARGALPIATRPERPVLWVLGAHGGSGESLLSSLQEGWMAAGHSWPAGSSAPVVLAARTGFEGLTRAQAVLTQWASGAVGDPRLLGLILLADAPGRRPRALRDLGRIVGGGAPRVWEVPWVEAWRLGQGLAHDRLPRQARRMIDDLSSLVSDRTPPPPPHRGVRP</sequence>
<gene>
    <name evidence="2" type="ORF">EII10_07870</name>
</gene>
<dbReference type="Proteomes" id="UP000271272">
    <property type="component" value="Unassembled WGS sequence"/>
</dbReference>
<feature type="compositionally biased region" description="Pro residues" evidence="1">
    <location>
        <begin position="20"/>
        <end position="31"/>
    </location>
</feature>
<keyword evidence="3" id="KW-1185">Reference proteome</keyword>
<feature type="region of interest" description="Disordered" evidence="1">
    <location>
        <begin position="1"/>
        <end position="49"/>
    </location>
</feature>
<protein>
    <submittedName>
        <fullName evidence="2">Uncharacterized protein</fullName>
    </submittedName>
</protein>
<feature type="compositionally biased region" description="Pro residues" evidence="1">
    <location>
        <begin position="199"/>
        <end position="210"/>
    </location>
</feature>
<evidence type="ECO:0000313" key="3">
    <source>
        <dbReference type="Proteomes" id="UP000271272"/>
    </source>
</evidence>
<proteinExistence type="predicted"/>